<sequence length="217" mass="24445">MKEWRKANLLSFSVGISLNSKRFVAYSGRLPPALDVLGTYLFERTISEWESALSKLKIIPNDQIQKKLKLNNDDDSGLVELSLVKVDKNKLQMHDLLHWPYTLCTLAGKPNEKFTHTFMALTRCWRGLTRQQSSSYLSYILAEDSGHCSTASTTSAPCVEMNMNCRSGYCTHVGAGLGIRDSSIKIHSFVHKSDSVGKAKNTESEPFPWHKLLTFQD</sequence>
<evidence type="ECO:0000313" key="2">
    <source>
        <dbReference type="Proteomes" id="UP000257109"/>
    </source>
</evidence>
<organism evidence="1 2">
    <name type="scientific">Mucuna pruriens</name>
    <name type="common">Velvet bean</name>
    <name type="synonym">Dolichos pruriens</name>
    <dbReference type="NCBI Taxonomy" id="157652"/>
    <lineage>
        <taxon>Eukaryota</taxon>
        <taxon>Viridiplantae</taxon>
        <taxon>Streptophyta</taxon>
        <taxon>Embryophyta</taxon>
        <taxon>Tracheophyta</taxon>
        <taxon>Spermatophyta</taxon>
        <taxon>Magnoliopsida</taxon>
        <taxon>eudicotyledons</taxon>
        <taxon>Gunneridae</taxon>
        <taxon>Pentapetalae</taxon>
        <taxon>rosids</taxon>
        <taxon>fabids</taxon>
        <taxon>Fabales</taxon>
        <taxon>Fabaceae</taxon>
        <taxon>Papilionoideae</taxon>
        <taxon>50 kb inversion clade</taxon>
        <taxon>NPAAA clade</taxon>
        <taxon>indigoferoid/millettioid clade</taxon>
        <taxon>Phaseoleae</taxon>
        <taxon>Mucuna</taxon>
    </lineage>
</organism>
<accession>A0A371HDG7</accession>
<comment type="caution">
    <text evidence="1">The sequence shown here is derived from an EMBL/GenBank/DDBJ whole genome shotgun (WGS) entry which is preliminary data.</text>
</comment>
<dbReference type="Gene3D" id="1.10.8.430">
    <property type="entry name" value="Helical domain of apoptotic protease-activating factors"/>
    <property type="match status" value="1"/>
</dbReference>
<dbReference type="EMBL" id="QJKJ01002892">
    <property type="protein sequence ID" value="RDY00841.1"/>
    <property type="molecule type" value="Genomic_DNA"/>
</dbReference>
<dbReference type="InterPro" id="IPR042197">
    <property type="entry name" value="Apaf_helical"/>
</dbReference>
<reference evidence="1" key="1">
    <citation type="submission" date="2018-05" db="EMBL/GenBank/DDBJ databases">
        <title>Draft genome of Mucuna pruriens seed.</title>
        <authorList>
            <person name="Nnadi N.E."/>
            <person name="Vos R."/>
            <person name="Hasami M.H."/>
            <person name="Devisetty U.K."/>
            <person name="Aguiy J.C."/>
        </authorList>
    </citation>
    <scope>NUCLEOTIDE SEQUENCE [LARGE SCALE GENOMIC DNA]</scope>
    <source>
        <strain evidence="1">JCA_2017</strain>
    </source>
</reference>
<gene>
    <name evidence="1" type="ORF">CR513_15923</name>
</gene>
<dbReference type="InterPro" id="IPR027417">
    <property type="entry name" value="P-loop_NTPase"/>
</dbReference>
<feature type="non-terminal residue" evidence="1">
    <location>
        <position position="1"/>
    </location>
</feature>
<proteinExistence type="predicted"/>
<dbReference type="AlphaFoldDB" id="A0A371HDG7"/>
<keyword evidence="2" id="KW-1185">Reference proteome</keyword>
<dbReference type="SUPFAM" id="SSF52540">
    <property type="entry name" value="P-loop containing nucleoside triphosphate hydrolases"/>
    <property type="match status" value="1"/>
</dbReference>
<evidence type="ECO:0000313" key="1">
    <source>
        <dbReference type="EMBL" id="RDY00841.1"/>
    </source>
</evidence>
<name>A0A371HDG7_MUCPR</name>
<dbReference type="Proteomes" id="UP000257109">
    <property type="component" value="Unassembled WGS sequence"/>
</dbReference>
<protein>
    <submittedName>
        <fullName evidence="1">Uncharacterized protein</fullName>
    </submittedName>
</protein>